<feature type="transmembrane region" description="Helical" evidence="1">
    <location>
        <begin position="134"/>
        <end position="157"/>
    </location>
</feature>
<dbReference type="OrthoDB" id="7067097at2"/>
<organism evidence="2 3">
    <name type="scientific">Novipirellula artificiosorum</name>
    <dbReference type="NCBI Taxonomy" id="2528016"/>
    <lineage>
        <taxon>Bacteria</taxon>
        <taxon>Pseudomonadati</taxon>
        <taxon>Planctomycetota</taxon>
        <taxon>Planctomycetia</taxon>
        <taxon>Pirellulales</taxon>
        <taxon>Pirellulaceae</taxon>
        <taxon>Novipirellula</taxon>
    </lineage>
</organism>
<comment type="caution">
    <text evidence="2">The sequence shown here is derived from an EMBL/GenBank/DDBJ whole genome shotgun (WGS) entry which is preliminary data.</text>
</comment>
<keyword evidence="1" id="KW-0472">Membrane</keyword>
<gene>
    <name evidence="2" type="ORF">Poly41_59040</name>
</gene>
<proteinExistence type="predicted"/>
<keyword evidence="1" id="KW-0812">Transmembrane</keyword>
<feature type="transmembrane region" description="Helical" evidence="1">
    <location>
        <begin position="108"/>
        <end position="128"/>
    </location>
</feature>
<keyword evidence="3" id="KW-1185">Reference proteome</keyword>
<keyword evidence="1" id="KW-1133">Transmembrane helix</keyword>
<reference evidence="2 3" key="1">
    <citation type="submission" date="2019-02" db="EMBL/GenBank/DDBJ databases">
        <title>Deep-cultivation of Planctomycetes and their phenomic and genomic characterization uncovers novel biology.</title>
        <authorList>
            <person name="Wiegand S."/>
            <person name="Jogler M."/>
            <person name="Boedeker C."/>
            <person name="Pinto D."/>
            <person name="Vollmers J."/>
            <person name="Rivas-Marin E."/>
            <person name="Kohn T."/>
            <person name="Peeters S.H."/>
            <person name="Heuer A."/>
            <person name="Rast P."/>
            <person name="Oberbeckmann S."/>
            <person name="Bunk B."/>
            <person name="Jeske O."/>
            <person name="Meyerdierks A."/>
            <person name="Storesund J.E."/>
            <person name="Kallscheuer N."/>
            <person name="Luecker S."/>
            <person name="Lage O.M."/>
            <person name="Pohl T."/>
            <person name="Merkel B.J."/>
            <person name="Hornburger P."/>
            <person name="Mueller R.-W."/>
            <person name="Bruemmer F."/>
            <person name="Labrenz M."/>
            <person name="Spormann A.M."/>
            <person name="Op Den Camp H."/>
            <person name="Overmann J."/>
            <person name="Amann R."/>
            <person name="Jetten M.S.M."/>
            <person name="Mascher T."/>
            <person name="Medema M.H."/>
            <person name="Devos D.P."/>
            <person name="Kaster A.-K."/>
            <person name="Ovreas L."/>
            <person name="Rohde M."/>
            <person name="Galperin M.Y."/>
            <person name="Jogler C."/>
        </authorList>
    </citation>
    <scope>NUCLEOTIDE SEQUENCE [LARGE SCALE GENOMIC DNA]</scope>
    <source>
        <strain evidence="2 3">Poly41</strain>
    </source>
</reference>
<feature type="transmembrane region" description="Helical" evidence="1">
    <location>
        <begin position="205"/>
        <end position="223"/>
    </location>
</feature>
<dbReference type="RefSeq" id="WP_146530650.1">
    <property type="nucleotide sequence ID" value="NZ_SJPV01000014.1"/>
</dbReference>
<sequence length="251" mass="27290">MVRPSSLQIDKLLIAGVFLAALGLTQFLIFVTSAMNHYPGGTSADTQTIGYSWSDNWLSDLGRIKAINGADNATSSRFFNASIIALGLSLLAFFLVSIRAFEEQTIGSLSTTLSGSLTSLGLIGIGLTPVDVCYGWHMTSLMLWIVPMLCVGVLFSYQCFSGEGWFGWVIGIATAILFCGVFVYALSTATTGVMAMQKIVVLQSIVWFTLLSARVAAAALYVVQQTRTRMQIANEQAGDYMVKLQRQHRKK</sequence>
<dbReference type="EMBL" id="SJPV01000014">
    <property type="protein sequence ID" value="TWU32016.1"/>
    <property type="molecule type" value="Genomic_DNA"/>
</dbReference>
<feature type="transmembrane region" description="Helical" evidence="1">
    <location>
        <begin position="12"/>
        <end position="35"/>
    </location>
</feature>
<feature type="transmembrane region" description="Helical" evidence="1">
    <location>
        <begin position="164"/>
        <end position="185"/>
    </location>
</feature>
<evidence type="ECO:0000313" key="2">
    <source>
        <dbReference type="EMBL" id="TWU32016.1"/>
    </source>
</evidence>
<dbReference type="Proteomes" id="UP000319143">
    <property type="component" value="Unassembled WGS sequence"/>
</dbReference>
<feature type="transmembrane region" description="Helical" evidence="1">
    <location>
        <begin position="78"/>
        <end position="96"/>
    </location>
</feature>
<evidence type="ECO:0000256" key="1">
    <source>
        <dbReference type="SAM" id="Phobius"/>
    </source>
</evidence>
<name>A0A5C6D9V6_9BACT</name>
<protein>
    <submittedName>
        <fullName evidence="2">Uncharacterized protein</fullName>
    </submittedName>
</protein>
<accession>A0A5C6D9V6</accession>
<evidence type="ECO:0000313" key="3">
    <source>
        <dbReference type="Proteomes" id="UP000319143"/>
    </source>
</evidence>
<dbReference type="AlphaFoldDB" id="A0A5C6D9V6"/>